<keyword evidence="2" id="KW-1185">Reference proteome</keyword>
<gene>
    <name evidence="1" type="ORF">MRB53_010410</name>
</gene>
<evidence type="ECO:0000313" key="2">
    <source>
        <dbReference type="Proteomes" id="UP001234297"/>
    </source>
</evidence>
<accession>A0ACC2LS34</accession>
<comment type="caution">
    <text evidence="1">The sequence shown here is derived from an EMBL/GenBank/DDBJ whole genome shotgun (WGS) entry which is preliminary data.</text>
</comment>
<proteinExistence type="predicted"/>
<dbReference type="Proteomes" id="UP001234297">
    <property type="component" value="Chromosome 3"/>
</dbReference>
<organism evidence="1 2">
    <name type="scientific">Persea americana</name>
    <name type="common">Avocado</name>
    <dbReference type="NCBI Taxonomy" id="3435"/>
    <lineage>
        <taxon>Eukaryota</taxon>
        <taxon>Viridiplantae</taxon>
        <taxon>Streptophyta</taxon>
        <taxon>Embryophyta</taxon>
        <taxon>Tracheophyta</taxon>
        <taxon>Spermatophyta</taxon>
        <taxon>Magnoliopsida</taxon>
        <taxon>Magnoliidae</taxon>
        <taxon>Laurales</taxon>
        <taxon>Lauraceae</taxon>
        <taxon>Persea</taxon>
    </lineage>
</organism>
<reference evidence="1 2" key="1">
    <citation type="journal article" date="2022" name="Hortic Res">
        <title>A haplotype resolved chromosomal level avocado genome allows analysis of novel avocado genes.</title>
        <authorList>
            <person name="Nath O."/>
            <person name="Fletcher S.J."/>
            <person name="Hayward A."/>
            <person name="Shaw L.M."/>
            <person name="Masouleh A.K."/>
            <person name="Furtado A."/>
            <person name="Henry R.J."/>
            <person name="Mitter N."/>
        </authorList>
    </citation>
    <scope>NUCLEOTIDE SEQUENCE [LARGE SCALE GENOMIC DNA]</scope>
    <source>
        <strain evidence="2">cv. Hass</strain>
    </source>
</reference>
<dbReference type="EMBL" id="CM056811">
    <property type="protein sequence ID" value="KAJ8636143.1"/>
    <property type="molecule type" value="Genomic_DNA"/>
</dbReference>
<evidence type="ECO:0000313" key="1">
    <source>
        <dbReference type="EMBL" id="KAJ8636143.1"/>
    </source>
</evidence>
<sequence>MAQQLKPSGYWLNIQHDQFFSQRNLSMRSFVVSVSRRVIINYISSPEVGFLKSIGARFKTSRTKLIFRFRGTDDIEPSTNQTYGSLLNNLTFIKTFASGILIPKYYIWPIDANQYLLPHTSVVLDAHKGGLEVYASDFVNDAPPLSYNYSYDPLAESLNYIDNGDFSVDGMLTDFPITQSEAIGCFAHMNKNGSKDAKPVIISHNGASGIYPGSTDLAYQQAVDDGADIIDCSVQMTSDGVPVCLGTINLVDSSTVVESSFNDRLSSIPGINGGASGVFTFNLTWNEIKSLHPEIFNPYSSGSKLFRNPAYANAGSFMTLPNFLMFAKDKPITGILIIIENAAFLAEKLGLSVTDSVMDALQKAGYDNHTGPTVTIQSTNTSVLNKFKQQTNYKLMYMLDESIRGALNSSIEDIKRSADSVAIRKSSIYPQNKAFTEGSTDLVAKLQSFGLEVYAYLFRNEFLSQAWDFFSDPTVEINSYFQGAGVDGIITEFPATVSRYRRNPCLNMGKQKPSFMDPVQPGGLLSLMTAANLPPTQAPFPLLTDSDVEEPPLPAVSTKSPSNNTGGNSMSPTSPRQNGQPRNTGACIVMSLTMLLGSFLLI</sequence>
<protein>
    <submittedName>
        <fullName evidence="1">Uncharacterized protein</fullName>
    </submittedName>
</protein>
<name>A0ACC2LS34_PERAE</name>